<dbReference type="OrthoDB" id="1751276at2759"/>
<proteinExistence type="predicted"/>
<keyword evidence="9" id="KW-1185">Reference proteome</keyword>
<dbReference type="InterPro" id="IPR029048">
    <property type="entry name" value="HSP70_C_sf"/>
</dbReference>
<evidence type="ECO:0000256" key="7">
    <source>
        <dbReference type="SAM" id="MobiDB-lite"/>
    </source>
</evidence>
<evidence type="ECO:0000256" key="2">
    <source>
        <dbReference type="ARBA" id="ARBA00022528"/>
    </source>
</evidence>
<dbReference type="InterPro" id="IPR029047">
    <property type="entry name" value="HSP70_peptide-bd_sf"/>
</dbReference>
<evidence type="ECO:0000313" key="9">
    <source>
        <dbReference type="Proteomes" id="UP001152561"/>
    </source>
</evidence>
<evidence type="ECO:0000256" key="5">
    <source>
        <dbReference type="ARBA" id="ARBA00022840"/>
    </source>
</evidence>
<dbReference type="Gene3D" id="3.90.640.10">
    <property type="entry name" value="Actin, Chain A, domain 4"/>
    <property type="match status" value="1"/>
</dbReference>
<accession>A0A9Q1LPE9</accession>
<dbReference type="Proteomes" id="UP001152561">
    <property type="component" value="Unassembled WGS sequence"/>
</dbReference>
<dbReference type="InterPro" id="IPR013126">
    <property type="entry name" value="Hsp_70_fam"/>
</dbReference>
<organism evidence="8 9">
    <name type="scientific">Anisodus acutangulus</name>
    <dbReference type="NCBI Taxonomy" id="402998"/>
    <lineage>
        <taxon>Eukaryota</taxon>
        <taxon>Viridiplantae</taxon>
        <taxon>Streptophyta</taxon>
        <taxon>Embryophyta</taxon>
        <taxon>Tracheophyta</taxon>
        <taxon>Spermatophyta</taxon>
        <taxon>Magnoliopsida</taxon>
        <taxon>eudicotyledons</taxon>
        <taxon>Gunneridae</taxon>
        <taxon>Pentapetalae</taxon>
        <taxon>asterids</taxon>
        <taxon>lamiids</taxon>
        <taxon>Solanales</taxon>
        <taxon>Solanaceae</taxon>
        <taxon>Solanoideae</taxon>
        <taxon>Hyoscyameae</taxon>
        <taxon>Anisodus</taxon>
    </lineage>
</organism>
<feature type="compositionally biased region" description="Low complexity" evidence="7">
    <location>
        <begin position="341"/>
        <end position="359"/>
    </location>
</feature>
<name>A0A9Q1LPE9_9SOLA</name>
<dbReference type="FunFam" id="1.20.1270.10:FF:000001">
    <property type="entry name" value="Molecular chaperone DnaK"/>
    <property type="match status" value="1"/>
</dbReference>
<dbReference type="Gene3D" id="3.30.420.40">
    <property type="match status" value="1"/>
</dbReference>
<evidence type="ECO:0000256" key="4">
    <source>
        <dbReference type="ARBA" id="ARBA00022741"/>
    </source>
</evidence>
<dbReference type="GO" id="GO:0140662">
    <property type="term" value="F:ATP-dependent protein folding chaperone"/>
    <property type="evidence" value="ECO:0007669"/>
    <property type="project" value="InterPro"/>
</dbReference>
<dbReference type="SUPFAM" id="SSF100920">
    <property type="entry name" value="Heat shock protein 70kD (HSP70), peptide-binding domain"/>
    <property type="match status" value="1"/>
</dbReference>
<dbReference type="PRINTS" id="PR00301">
    <property type="entry name" value="HEATSHOCK70"/>
</dbReference>
<feature type="compositionally biased region" description="Acidic residues" evidence="7">
    <location>
        <begin position="365"/>
        <end position="377"/>
    </location>
</feature>
<dbReference type="FunFam" id="3.90.640.10:FF:000003">
    <property type="entry name" value="Molecular chaperone DnaK"/>
    <property type="match status" value="1"/>
</dbReference>
<dbReference type="PANTHER" id="PTHR19375">
    <property type="entry name" value="HEAT SHOCK PROTEIN 70KDA"/>
    <property type="match status" value="1"/>
</dbReference>
<keyword evidence="3" id="KW-0934">Plastid</keyword>
<dbReference type="Gene3D" id="1.20.1270.10">
    <property type="match status" value="1"/>
</dbReference>
<dbReference type="FunFam" id="2.60.34.10:FF:000008">
    <property type="entry name" value="Stromal 70 kDa heat shock-related protein"/>
    <property type="match status" value="1"/>
</dbReference>
<keyword evidence="6" id="KW-0346">Stress response</keyword>
<keyword evidence="5" id="KW-0067">ATP-binding</keyword>
<dbReference type="Pfam" id="PF00012">
    <property type="entry name" value="HSP70"/>
    <property type="match status" value="1"/>
</dbReference>
<evidence type="ECO:0000256" key="1">
    <source>
        <dbReference type="ARBA" id="ARBA00004470"/>
    </source>
</evidence>
<evidence type="ECO:0008006" key="10">
    <source>
        <dbReference type="Google" id="ProtNLM"/>
    </source>
</evidence>
<dbReference type="GO" id="GO:0009570">
    <property type="term" value="C:chloroplast stroma"/>
    <property type="evidence" value="ECO:0007669"/>
    <property type="project" value="UniProtKB-SubCell"/>
</dbReference>
<comment type="caution">
    <text evidence="8">The sequence shown here is derived from an EMBL/GenBank/DDBJ whole genome shotgun (WGS) entry which is preliminary data.</text>
</comment>
<protein>
    <recommendedName>
        <fullName evidence="10">Heat shock protein 70</fullName>
    </recommendedName>
</protein>
<evidence type="ECO:0000313" key="8">
    <source>
        <dbReference type="EMBL" id="KAJ8541736.1"/>
    </source>
</evidence>
<dbReference type="SUPFAM" id="SSF100934">
    <property type="entry name" value="Heat shock protein 70kD (HSP70), C-terminal subdomain"/>
    <property type="match status" value="1"/>
</dbReference>
<reference evidence="9" key="1">
    <citation type="journal article" date="2023" name="Proc. Natl. Acad. Sci. U.S.A.">
        <title>Genomic and structural basis for evolution of tropane alkaloid biosynthesis.</title>
        <authorList>
            <person name="Wanga Y.-J."/>
            <person name="Taina T."/>
            <person name="Yua J.-Y."/>
            <person name="Lia J."/>
            <person name="Xua B."/>
            <person name="Chenc J."/>
            <person name="D'Auriad J.C."/>
            <person name="Huanga J.-P."/>
            <person name="Huanga S.-X."/>
        </authorList>
    </citation>
    <scope>NUCLEOTIDE SEQUENCE [LARGE SCALE GENOMIC DNA]</scope>
    <source>
        <strain evidence="9">cv. KIB-2019</strain>
    </source>
</reference>
<evidence type="ECO:0000256" key="6">
    <source>
        <dbReference type="ARBA" id="ARBA00023016"/>
    </source>
</evidence>
<dbReference type="EMBL" id="JAJAGQ010000015">
    <property type="protein sequence ID" value="KAJ8541736.1"/>
    <property type="molecule type" value="Genomic_DNA"/>
</dbReference>
<feature type="region of interest" description="Disordered" evidence="7">
    <location>
        <begin position="340"/>
        <end position="377"/>
    </location>
</feature>
<gene>
    <name evidence="8" type="ORF">K7X08_002552</name>
</gene>
<keyword evidence="4" id="KW-0547">Nucleotide-binding</keyword>
<sequence>MILIRIVDWLAETFRKEEGIDLLKDKQVLQRLTEAAEKEKIELSTKTNISLPFITVTADGPKHIDTTLTRARFEEYTGQVPILASLSFKDIDVVVLVGGSTRIPAVQNLVRKMIGKEPNVSVNPDEIVALGASVYAGVLAGDVSDIVLLDVTPLSLGLETLGGFMTKIITRNTTLPTSKSEVFSTAADGQTSVEINVLQGEREFVKDNKSIGRFRLDGIPPAPQGVPQIEVKFDIEANGILSVTATVDRMVQEAEKFATEDKDKREAIDTKNQAESVVYQTEKQLKELGDKVPADVKDKVESKLKALKVAVSDGSTQTIKDAMAALNQEVMQLGQSLYSQPGAAAGPAAAGTTGASGSTGKDGGDGEVIDADFSDRN</sequence>
<dbReference type="InterPro" id="IPR043129">
    <property type="entry name" value="ATPase_NBD"/>
</dbReference>
<dbReference type="AlphaFoldDB" id="A0A9Q1LPE9"/>
<evidence type="ECO:0000256" key="3">
    <source>
        <dbReference type="ARBA" id="ARBA00022640"/>
    </source>
</evidence>
<dbReference type="SUPFAM" id="SSF53067">
    <property type="entry name" value="Actin-like ATPase domain"/>
    <property type="match status" value="1"/>
</dbReference>
<keyword evidence="2" id="KW-0150">Chloroplast</keyword>
<dbReference type="GO" id="GO:0005524">
    <property type="term" value="F:ATP binding"/>
    <property type="evidence" value="ECO:0007669"/>
    <property type="project" value="UniProtKB-KW"/>
</dbReference>
<dbReference type="Gene3D" id="2.60.34.10">
    <property type="entry name" value="Substrate Binding Domain Of DNAk, Chain A, domain 1"/>
    <property type="match status" value="1"/>
</dbReference>
<comment type="subcellular location">
    <subcellularLocation>
        <location evidence="1">Plastid</location>
        <location evidence="1">Chloroplast stroma</location>
    </subcellularLocation>
</comment>